<dbReference type="AlphaFoldDB" id="A0AA86R7K6"/>
<gene>
    <name evidence="2" type="ORF">HINF_LOCUS34861</name>
    <name evidence="1" type="ORF">HINF_LOCUS55222</name>
    <name evidence="3" type="ORF">HINF_LOCUS75367</name>
</gene>
<reference evidence="1" key="1">
    <citation type="submission" date="2023-06" db="EMBL/GenBank/DDBJ databases">
        <authorList>
            <person name="Kurt Z."/>
        </authorList>
    </citation>
    <scope>NUCLEOTIDE SEQUENCE</scope>
</reference>
<dbReference type="SUPFAM" id="SSF56281">
    <property type="entry name" value="Metallo-hydrolase/oxidoreductase"/>
    <property type="match status" value="1"/>
</dbReference>
<dbReference type="Pfam" id="PF23023">
    <property type="entry name" value="Anti-Pycsar_Apyc1"/>
    <property type="match status" value="1"/>
</dbReference>
<dbReference type="PANTHER" id="PTHR46018:SF2">
    <property type="entry name" value="ZINC PHOSPHODIESTERASE ELAC PROTEIN 1"/>
    <property type="match status" value="1"/>
</dbReference>
<dbReference type="GO" id="GO:0005634">
    <property type="term" value="C:nucleus"/>
    <property type="evidence" value="ECO:0007669"/>
    <property type="project" value="TreeGrafter"/>
</dbReference>
<proteinExistence type="predicted"/>
<name>A0AA86R7K6_9EUKA</name>
<dbReference type="EMBL" id="CAXDID020000125">
    <property type="protein sequence ID" value="CAL6033222.1"/>
    <property type="molecule type" value="Genomic_DNA"/>
</dbReference>
<reference evidence="2 4" key="2">
    <citation type="submission" date="2024-07" db="EMBL/GenBank/DDBJ databases">
        <authorList>
            <person name="Akdeniz Z."/>
        </authorList>
    </citation>
    <scope>NUCLEOTIDE SEQUENCE [LARGE SCALE GENOMIC DNA]</scope>
</reference>
<dbReference type="GO" id="GO:0042781">
    <property type="term" value="F:3'-tRNA processing endoribonuclease activity"/>
    <property type="evidence" value="ECO:0007669"/>
    <property type="project" value="TreeGrafter"/>
</dbReference>
<dbReference type="Proteomes" id="UP001642409">
    <property type="component" value="Unassembled WGS sequence"/>
</dbReference>
<dbReference type="InterPro" id="IPR036866">
    <property type="entry name" value="RibonucZ/Hydroxyglut_hydro"/>
</dbReference>
<sequence>MKIHFTGTHAGYASKFGQTTGFVIESDNELIVVDVPENTQQLIQQMNLSLSKITVICITHMHLDHIAGLISLLSTLLTNNSSQKISLLGPAGLQAYVDFYLKFILLVPQPASLQIIELNPLQRLDFEHFSLQTVNLKHVVTCLGYFFDFKSTNILFALDTNLNVNKEELQQLKNVQWFVTECTFKSEQINKCESSGHSCPKFISEIQEMMKPAQIIVSHIRREYQQINSAPKIKEIKATRSILGEEMEFDVYVAEPLAFCQIK</sequence>
<evidence type="ECO:0000313" key="1">
    <source>
        <dbReference type="EMBL" id="CAI9967577.1"/>
    </source>
</evidence>
<dbReference type="EMBL" id="CAXDID020000665">
    <property type="protein sequence ID" value="CAL6109275.1"/>
    <property type="molecule type" value="Genomic_DNA"/>
</dbReference>
<evidence type="ECO:0000313" key="2">
    <source>
        <dbReference type="EMBL" id="CAL6033222.1"/>
    </source>
</evidence>
<dbReference type="PANTHER" id="PTHR46018">
    <property type="entry name" value="ZINC PHOSPHODIESTERASE ELAC PROTEIN 1"/>
    <property type="match status" value="1"/>
</dbReference>
<evidence type="ECO:0000313" key="3">
    <source>
        <dbReference type="EMBL" id="CAL6109275.1"/>
    </source>
</evidence>
<comment type="caution">
    <text evidence="1">The sequence shown here is derived from an EMBL/GenBank/DDBJ whole genome shotgun (WGS) entry which is preliminary data.</text>
</comment>
<evidence type="ECO:0000313" key="4">
    <source>
        <dbReference type="Proteomes" id="UP001642409"/>
    </source>
</evidence>
<accession>A0AA86R7K6</accession>
<protein>
    <submittedName>
        <fullName evidence="1">Metal-dependent hydrolase</fullName>
    </submittedName>
    <submittedName>
        <fullName evidence="2">Metal-dependent_hydrolase</fullName>
    </submittedName>
</protein>
<keyword evidence="1" id="KW-0378">Hydrolase</keyword>
<dbReference type="Gene3D" id="3.60.15.10">
    <property type="entry name" value="Ribonuclease Z/Hydroxyacylglutathione hydrolase-like"/>
    <property type="match status" value="1"/>
</dbReference>
<organism evidence="1">
    <name type="scientific">Hexamita inflata</name>
    <dbReference type="NCBI Taxonomy" id="28002"/>
    <lineage>
        <taxon>Eukaryota</taxon>
        <taxon>Metamonada</taxon>
        <taxon>Diplomonadida</taxon>
        <taxon>Hexamitidae</taxon>
        <taxon>Hexamitinae</taxon>
        <taxon>Hexamita</taxon>
    </lineage>
</organism>
<dbReference type="EMBL" id="CATOUU010001026">
    <property type="protein sequence ID" value="CAI9967577.1"/>
    <property type="molecule type" value="Genomic_DNA"/>
</dbReference>
<keyword evidence="4" id="KW-1185">Reference proteome</keyword>